<evidence type="ECO:0000313" key="8">
    <source>
        <dbReference type="Proteomes" id="UP001218231"/>
    </source>
</evidence>
<feature type="domain" description="Release factor glutamine methyltransferase N-terminal" evidence="6">
    <location>
        <begin position="5"/>
        <end position="71"/>
    </location>
</feature>
<keyword evidence="1 4" id="KW-0489">Methyltransferase</keyword>
<name>A0ABY7U0U7_9SPHN</name>
<dbReference type="InterPro" id="IPR004556">
    <property type="entry name" value="HemK-like"/>
</dbReference>
<dbReference type="PANTHER" id="PTHR18895">
    <property type="entry name" value="HEMK METHYLTRANSFERASE"/>
    <property type="match status" value="1"/>
</dbReference>
<dbReference type="InterPro" id="IPR029063">
    <property type="entry name" value="SAM-dependent_MTases_sf"/>
</dbReference>
<feature type="binding site" evidence="4">
    <location>
        <position position="188"/>
    </location>
    <ligand>
        <name>S-adenosyl-L-methionine</name>
        <dbReference type="ChEBI" id="CHEBI:59789"/>
    </ligand>
</feature>
<dbReference type="InterPro" id="IPR025714">
    <property type="entry name" value="Methyltranfer_dom"/>
</dbReference>
<accession>A0ABY7U0U7</accession>
<dbReference type="PROSITE" id="PS00092">
    <property type="entry name" value="N6_MTASE"/>
    <property type="match status" value="1"/>
</dbReference>
<evidence type="ECO:0000256" key="4">
    <source>
        <dbReference type="HAMAP-Rule" id="MF_02126"/>
    </source>
</evidence>
<reference evidence="7 8" key="1">
    <citation type="submission" date="2023-02" db="EMBL/GenBank/DDBJ databases">
        <title>Genome sequence of Novosphingobium humi KACC 19094.</title>
        <authorList>
            <person name="Kim S."/>
            <person name="Heo J."/>
            <person name="Kwon S.-W."/>
        </authorList>
    </citation>
    <scope>NUCLEOTIDE SEQUENCE [LARGE SCALE GENOMIC DNA]</scope>
    <source>
        <strain evidence="7 8">KACC 19094</strain>
    </source>
</reference>
<feature type="binding site" evidence="4">
    <location>
        <begin position="188"/>
        <end position="191"/>
    </location>
    <ligand>
        <name>substrate</name>
    </ligand>
</feature>
<dbReference type="InterPro" id="IPR050320">
    <property type="entry name" value="N5-glutamine_MTase"/>
</dbReference>
<dbReference type="NCBIfam" id="TIGR03534">
    <property type="entry name" value="RF_mod_PrmC"/>
    <property type="match status" value="1"/>
</dbReference>
<feature type="binding site" evidence="4">
    <location>
        <position position="141"/>
    </location>
    <ligand>
        <name>S-adenosyl-L-methionine</name>
        <dbReference type="ChEBI" id="CHEBI:59789"/>
    </ligand>
</feature>
<organism evidence="7 8">
    <name type="scientific">Novosphingobium humi</name>
    <dbReference type="NCBI Taxonomy" id="2282397"/>
    <lineage>
        <taxon>Bacteria</taxon>
        <taxon>Pseudomonadati</taxon>
        <taxon>Pseudomonadota</taxon>
        <taxon>Alphaproteobacteria</taxon>
        <taxon>Sphingomonadales</taxon>
        <taxon>Sphingomonadaceae</taxon>
        <taxon>Novosphingobium</taxon>
    </lineage>
</organism>
<evidence type="ECO:0000256" key="1">
    <source>
        <dbReference type="ARBA" id="ARBA00022603"/>
    </source>
</evidence>
<dbReference type="HAMAP" id="MF_02126">
    <property type="entry name" value="RF_methyltr_PrmC"/>
    <property type="match status" value="1"/>
</dbReference>
<dbReference type="EC" id="2.1.1.297" evidence="4"/>
<evidence type="ECO:0000256" key="2">
    <source>
        <dbReference type="ARBA" id="ARBA00022679"/>
    </source>
</evidence>
<proteinExistence type="inferred from homology"/>
<dbReference type="EMBL" id="CP117417">
    <property type="protein sequence ID" value="WCT77709.1"/>
    <property type="molecule type" value="Genomic_DNA"/>
</dbReference>
<comment type="catalytic activity">
    <reaction evidence="4">
        <text>L-glutaminyl-[peptide chain release factor] + S-adenosyl-L-methionine = N(5)-methyl-L-glutaminyl-[peptide chain release factor] + S-adenosyl-L-homocysteine + H(+)</text>
        <dbReference type="Rhea" id="RHEA:42896"/>
        <dbReference type="Rhea" id="RHEA-COMP:10271"/>
        <dbReference type="Rhea" id="RHEA-COMP:10272"/>
        <dbReference type="ChEBI" id="CHEBI:15378"/>
        <dbReference type="ChEBI" id="CHEBI:30011"/>
        <dbReference type="ChEBI" id="CHEBI:57856"/>
        <dbReference type="ChEBI" id="CHEBI:59789"/>
        <dbReference type="ChEBI" id="CHEBI:61891"/>
        <dbReference type="EC" id="2.1.1.297"/>
    </reaction>
</comment>
<dbReference type="PANTHER" id="PTHR18895:SF74">
    <property type="entry name" value="MTRF1L RELEASE FACTOR GLUTAMINE METHYLTRANSFERASE"/>
    <property type="match status" value="1"/>
</dbReference>
<evidence type="ECO:0000313" key="7">
    <source>
        <dbReference type="EMBL" id="WCT77709.1"/>
    </source>
</evidence>
<dbReference type="Gene3D" id="3.40.50.150">
    <property type="entry name" value="Vaccinia Virus protein VP39"/>
    <property type="match status" value="1"/>
</dbReference>
<dbReference type="NCBIfam" id="TIGR00536">
    <property type="entry name" value="hemK_fam"/>
    <property type="match status" value="1"/>
</dbReference>
<keyword evidence="2 4" id="KW-0808">Transferase</keyword>
<dbReference type="RefSeq" id="WP_273618071.1">
    <property type="nucleotide sequence ID" value="NZ_CP117417.1"/>
</dbReference>
<dbReference type="InterPro" id="IPR019874">
    <property type="entry name" value="RF_methyltr_PrmC"/>
</dbReference>
<protein>
    <recommendedName>
        <fullName evidence="4">Release factor glutamine methyltransferase</fullName>
        <shortName evidence="4">RF MTase</shortName>
        <ecNumber evidence="4">2.1.1.297</ecNumber>
    </recommendedName>
    <alternativeName>
        <fullName evidence="4">N5-glutamine methyltransferase PrmC</fullName>
    </alternativeName>
    <alternativeName>
        <fullName evidence="4">Protein-(glutamine-N5) MTase PrmC</fullName>
    </alternativeName>
    <alternativeName>
        <fullName evidence="4">Protein-glutamine N-methyltransferase PrmC</fullName>
    </alternativeName>
</protein>
<dbReference type="InterPro" id="IPR040758">
    <property type="entry name" value="PrmC_N"/>
</dbReference>
<feature type="binding site" evidence="4">
    <location>
        <begin position="118"/>
        <end position="122"/>
    </location>
    <ligand>
        <name>S-adenosyl-L-methionine</name>
        <dbReference type="ChEBI" id="CHEBI:59789"/>
    </ligand>
</feature>
<keyword evidence="8" id="KW-1185">Reference proteome</keyword>
<sequence length="284" mass="29749">MNVAQAIRAAAESLSATSDTARLDAEVLMAHALGCSRTDLLLRHMSDGAPDGFDRLIARRAAHEPVAHITGHQEFWGLPFRVTPATLIPRGDSETIVEAALDACAAPDYVLGRVLDCGTGTGALLLSVLHERAVAQGVGIDASPEALAVAQGNAEALGLGERAQMVLADWTQAGWADGLGRFDLILANPPYVESDAALDPSVRDYEPASALFAGAEGLDDYRVLIPQLPDLLMPGGVAVIEIGHQQAQAVGQIAADAGFAVKLRLDLANRPRALVLSQESRAIS</sequence>
<dbReference type="Proteomes" id="UP001218231">
    <property type="component" value="Chromosome"/>
</dbReference>
<feature type="binding site" evidence="4">
    <location>
        <position position="170"/>
    </location>
    <ligand>
        <name>S-adenosyl-L-methionine</name>
        <dbReference type="ChEBI" id="CHEBI:59789"/>
    </ligand>
</feature>
<dbReference type="SUPFAM" id="SSF53335">
    <property type="entry name" value="S-adenosyl-L-methionine-dependent methyltransferases"/>
    <property type="match status" value="1"/>
</dbReference>
<dbReference type="Pfam" id="PF13847">
    <property type="entry name" value="Methyltransf_31"/>
    <property type="match status" value="1"/>
</dbReference>
<dbReference type="GO" id="GO:0102559">
    <property type="term" value="F:peptide chain release factor N(5)-glutamine methyltransferase activity"/>
    <property type="evidence" value="ECO:0007669"/>
    <property type="project" value="UniProtKB-EC"/>
</dbReference>
<gene>
    <name evidence="4 7" type="primary">prmC</name>
    <name evidence="7" type="ORF">PQ457_01640</name>
</gene>
<evidence type="ECO:0000256" key="3">
    <source>
        <dbReference type="ARBA" id="ARBA00022691"/>
    </source>
</evidence>
<dbReference type="InterPro" id="IPR002052">
    <property type="entry name" value="DNA_methylase_N6_adenine_CS"/>
</dbReference>
<evidence type="ECO:0000259" key="6">
    <source>
        <dbReference type="Pfam" id="PF17827"/>
    </source>
</evidence>
<dbReference type="Pfam" id="PF17827">
    <property type="entry name" value="PrmC_N"/>
    <property type="match status" value="1"/>
</dbReference>
<dbReference type="GO" id="GO:0032259">
    <property type="term" value="P:methylation"/>
    <property type="evidence" value="ECO:0007669"/>
    <property type="project" value="UniProtKB-KW"/>
</dbReference>
<evidence type="ECO:0000259" key="5">
    <source>
        <dbReference type="Pfam" id="PF13847"/>
    </source>
</evidence>
<dbReference type="CDD" id="cd02440">
    <property type="entry name" value="AdoMet_MTases"/>
    <property type="match status" value="1"/>
</dbReference>
<comment type="function">
    <text evidence="4">Methylates the class 1 translation termination release factors RF1/PrfA and RF2/PrfB on the glutamine residue of the universally conserved GGQ motif.</text>
</comment>
<dbReference type="Gene3D" id="1.10.8.10">
    <property type="entry name" value="DNA helicase RuvA subunit, C-terminal domain"/>
    <property type="match status" value="1"/>
</dbReference>
<comment type="similarity">
    <text evidence="4">Belongs to the protein N5-glutamine methyltransferase family. PrmC subfamily.</text>
</comment>
<keyword evidence="3 4" id="KW-0949">S-adenosyl-L-methionine</keyword>
<feature type="domain" description="Methyltransferase" evidence="5">
    <location>
        <begin position="113"/>
        <end position="196"/>
    </location>
</feature>